<evidence type="ECO:0000256" key="6">
    <source>
        <dbReference type="ARBA" id="ARBA00023136"/>
    </source>
</evidence>
<dbReference type="GO" id="GO:0016791">
    <property type="term" value="F:phosphatase activity"/>
    <property type="evidence" value="ECO:0007669"/>
    <property type="project" value="TreeGrafter"/>
</dbReference>
<dbReference type="AlphaFoldDB" id="A0AAV5FZ34"/>
<dbReference type="GO" id="GO:0016020">
    <property type="term" value="C:membrane"/>
    <property type="evidence" value="ECO:0007669"/>
    <property type="project" value="UniProtKB-SubCell"/>
</dbReference>
<dbReference type="PANTHER" id="PTHR15486">
    <property type="entry name" value="ANCIENT UBIQUITOUS PROTEIN"/>
    <property type="match status" value="1"/>
</dbReference>
<organism evidence="9 10">
    <name type="scientific">Eleusine coracana subsp. coracana</name>
    <dbReference type="NCBI Taxonomy" id="191504"/>
    <lineage>
        <taxon>Eukaryota</taxon>
        <taxon>Viridiplantae</taxon>
        <taxon>Streptophyta</taxon>
        <taxon>Embryophyta</taxon>
        <taxon>Tracheophyta</taxon>
        <taxon>Spermatophyta</taxon>
        <taxon>Magnoliopsida</taxon>
        <taxon>Liliopsida</taxon>
        <taxon>Poales</taxon>
        <taxon>Poaceae</taxon>
        <taxon>PACMAD clade</taxon>
        <taxon>Chloridoideae</taxon>
        <taxon>Cynodonteae</taxon>
        <taxon>Eleusininae</taxon>
        <taxon>Eleusine</taxon>
    </lineage>
</organism>
<evidence type="ECO:0000256" key="1">
    <source>
        <dbReference type="ARBA" id="ARBA00004370"/>
    </source>
</evidence>
<name>A0AAV5FZ34_ELECO</name>
<evidence type="ECO:0000256" key="2">
    <source>
        <dbReference type="ARBA" id="ARBA00007937"/>
    </source>
</evidence>
<dbReference type="EMBL" id="BQKI01000098">
    <property type="protein sequence ID" value="GJN39745.1"/>
    <property type="molecule type" value="Genomic_DNA"/>
</dbReference>
<evidence type="ECO:0000313" key="9">
    <source>
        <dbReference type="EMBL" id="GJN39745.1"/>
    </source>
</evidence>
<reference evidence="9" key="2">
    <citation type="submission" date="2021-12" db="EMBL/GenBank/DDBJ databases">
        <title>Resequencing data analysis of finger millet.</title>
        <authorList>
            <person name="Hatakeyama M."/>
            <person name="Aluri S."/>
            <person name="Balachadran M.T."/>
            <person name="Sivarajan S.R."/>
            <person name="Poveda L."/>
            <person name="Shimizu-Inatsugi R."/>
            <person name="Schlapbach R."/>
            <person name="Sreeman S.M."/>
            <person name="Shimizu K.K."/>
        </authorList>
    </citation>
    <scope>NUCLEOTIDE SEQUENCE</scope>
</reference>
<evidence type="ECO:0000256" key="4">
    <source>
        <dbReference type="ARBA" id="ARBA00022692"/>
    </source>
</evidence>
<proteinExistence type="inferred from homology"/>
<keyword evidence="6 7" id="KW-0472">Membrane</keyword>
<dbReference type="Proteomes" id="UP001054889">
    <property type="component" value="Unassembled WGS sequence"/>
</dbReference>
<accession>A0AAV5FZ34</accession>
<protein>
    <recommendedName>
        <fullName evidence="8">Glycerol-3-phosphate acyltransferase RAM2/GPAT1-8 HAD-like domain-containing protein</fullName>
    </recommendedName>
</protein>
<keyword evidence="3" id="KW-0808">Transferase</keyword>
<comment type="caution">
    <text evidence="9">The sequence shown here is derived from an EMBL/GenBank/DDBJ whole genome shotgun (WGS) entry which is preliminary data.</text>
</comment>
<dbReference type="GO" id="GO:0010143">
    <property type="term" value="P:cutin biosynthetic process"/>
    <property type="evidence" value="ECO:0007669"/>
    <property type="project" value="TreeGrafter"/>
</dbReference>
<evidence type="ECO:0000256" key="3">
    <source>
        <dbReference type="ARBA" id="ARBA00022679"/>
    </source>
</evidence>
<feature type="domain" description="Glycerol-3-phosphate acyltransferase RAM2/GPAT1-8 HAD-like" evidence="8">
    <location>
        <begin position="21"/>
        <end position="174"/>
    </location>
</feature>
<keyword evidence="4 7" id="KW-0812">Transmembrane</keyword>
<comment type="similarity">
    <text evidence="2">Belongs to the GPAT/DAPAT family.</text>
</comment>
<evidence type="ECO:0000259" key="8">
    <source>
        <dbReference type="Pfam" id="PF23270"/>
    </source>
</evidence>
<sequence length="436" mass="46009">MADRRSASASRRWCTTSGAAASELEGTLLISGSLFPYFFLVALEAGSPVRALALLAAHPLLALLAAAFPSSDLPLLATTFLSTAGLPAADVAVVARATLPRFFLADLRASAFRAFSAASATAAAEKQHGDERFVVTRLPRVLAEPFVKEFVGADVRVVGTELTLAATGRFTGGAVAAAAPSPCHRRVTASSSSTTTTSLLPRGEYTKPLVFHDGRLVARPTPLSVLAVFLWVPLGVILSATRLLLGFLPYGAGVLLAAATGFRISAAFAIFANPPPPPPPTATKHHSRTRGGGGSTTLYACNHQTLMDPVILSTVLRRRRRRVTAVTYSLASFSELIAPIPTVRLTRDRAVDRRIMHAALAKGDLAGSIPFHLMGLLQNGIDPLVRPVLGSVFSSWYAAYTSLRNLGLSKQSGTPCLFYTSESAGENVGCLYSLVE</sequence>
<evidence type="ECO:0000313" key="10">
    <source>
        <dbReference type="Proteomes" id="UP001054889"/>
    </source>
</evidence>
<keyword evidence="10" id="KW-1185">Reference proteome</keyword>
<reference evidence="9" key="1">
    <citation type="journal article" date="2018" name="DNA Res.">
        <title>Multiple hybrid de novo genome assembly of finger millet, an orphan allotetraploid crop.</title>
        <authorList>
            <person name="Hatakeyama M."/>
            <person name="Aluri S."/>
            <person name="Balachadran M.T."/>
            <person name="Sivarajan S.R."/>
            <person name="Patrignani A."/>
            <person name="Gruter S."/>
            <person name="Poveda L."/>
            <person name="Shimizu-Inatsugi R."/>
            <person name="Baeten J."/>
            <person name="Francoijs K.J."/>
            <person name="Nataraja K.N."/>
            <person name="Reddy Y.A.N."/>
            <person name="Phadnis S."/>
            <person name="Ravikumar R.L."/>
            <person name="Schlapbach R."/>
            <person name="Sreeman S.M."/>
            <person name="Shimizu K.K."/>
        </authorList>
    </citation>
    <scope>NUCLEOTIDE SEQUENCE</scope>
</reference>
<dbReference type="InterPro" id="IPR056462">
    <property type="entry name" value="HAD_RAM2/GPAT1-8"/>
</dbReference>
<gene>
    <name evidence="9" type="primary">gb28882</name>
    <name evidence="9" type="ORF">PR202_gb28882</name>
</gene>
<comment type="subcellular location">
    <subcellularLocation>
        <location evidence="1">Membrane</location>
    </subcellularLocation>
</comment>
<feature type="transmembrane region" description="Helical" evidence="7">
    <location>
        <begin position="223"/>
        <end position="244"/>
    </location>
</feature>
<dbReference type="GO" id="GO:0090447">
    <property type="term" value="F:glycerol-3-phosphate 2-O-acyltransferase activity"/>
    <property type="evidence" value="ECO:0007669"/>
    <property type="project" value="TreeGrafter"/>
</dbReference>
<keyword evidence="5 7" id="KW-1133">Transmembrane helix</keyword>
<dbReference type="PANTHER" id="PTHR15486:SF77">
    <property type="entry name" value="OS08G0131300 PROTEIN"/>
    <property type="match status" value="1"/>
</dbReference>
<dbReference type="SUPFAM" id="SSF69593">
    <property type="entry name" value="Glycerol-3-phosphate (1)-acyltransferase"/>
    <property type="match status" value="1"/>
</dbReference>
<feature type="transmembrane region" description="Helical" evidence="7">
    <location>
        <begin position="250"/>
        <end position="271"/>
    </location>
</feature>
<dbReference type="Pfam" id="PF23270">
    <property type="entry name" value="HAD_RAM2_N"/>
    <property type="match status" value="1"/>
</dbReference>
<evidence type="ECO:0000256" key="7">
    <source>
        <dbReference type="SAM" id="Phobius"/>
    </source>
</evidence>
<evidence type="ECO:0000256" key="5">
    <source>
        <dbReference type="ARBA" id="ARBA00022989"/>
    </source>
</evidence>